<reference evidence="7 9" key="2">
    <citation type="submission" date="2019-03" db="EMBL/GenBank/DDBJ databases">
        <title>Genomic Encyclopedia of Type Strains, Phase IV (KMG-IV): sequencing the most valuable type-strain genomes for metagenomic binning, comparative biology and taxonomic classification.</title>
        <authorList>
            <person name="Goeker M."/>
        </authorList>
    </citation>
    <scope>NUCLEOTIDE SEQUENCE [LARGE SCALE GENOMIC DNA]</scope>
    <source>
        <strain evidence="7 9">DSM 20580</strain>
    </source>
</reference>
<dbReference type="InterPro" id="IPR003593">
    <property type="entry name" value="AAA+_ATPase"/>
</dbReference>
<dbReference type="SMART" id="SM00382">
    <property type="entry name" value="AAA"/>
    <property type="match status" value="1"/>
</dbReference>
<dbReference type="PANTHER" id="PTHR43335">
    <property type="entry name" value="ABC TRANSPORTER, ATP-BINDING PROTEIN"/>
    <property type="match status" value="1"/>
</dbReference>
<dbReference type="InterPro" id="IPR027417">
    <property type="entry name" value="P-loop_NTPase"/>
</dbReference>
<keyword evidence="4 6" id="KW-0067">ATP-binding</keyword>
<organism evidence="6 8">
    <name type="scientific">Kurthia zopfii</name>
    <dbReference type="NCBI Taxonomy" id="1650"/>
    <lineage>
        <taxon>Bacteria</taxon>
        <taxon>Bacillati</taxon>
        <taxon>Bacillota</taxon>
        <taxon>Bacilli</taxon>
        <taxon>Bacillales</taxon>
        <taxon>Caryophanaceae</taxon>
        <taxon>Kurthia</taxon>
    </lineage>
</organism>
<evidence type="ECO:0000256" key="3">
    <source>
        <dbReference type="ARBA" id="ARBA00022741"/>
    </source>
</evidence>
<evidence type="ECO:0000256" key="1">
    <source>
        <dbReference type="ARBA" id="ARBA00005417"/>
    </source>
</evidence>
<reference evidence="6 8" key="1">
    <citation type="submission" date="2018-06" db="EMBL/GenBank/DDBJ databases">
        <authorList>
            <consortium name="Pathogen Informatics"/>
            <person name="Doyle S."/>
        </authorList>
    </citation>
    <scope>NUCLEOTIDE SEQUENCE [LARGE SCALE GENOMIC DNA]</scope>
    <source>
        <strain evidence="6 8">NCTC10597</strain>
    </source>
</reference>
<keyword evidence="9" id="KW-1185">Reference proteome</keyword>
<dbReference type="Pfam" id="PF13732">
    <property type="entry name" value="DrrA1-3_C"/>
    <property type="match status" value="1"/>
</dbReference>
<name>A0A8B4QA69_9BACL</name>
<dbReference type="Proteomes" id="UP000294641">
    <property type="component" value="Unassembled WGS sequence"/>
</dbReference>
<proteinExistence type="inferred from homology"/>
<dbReference type="CDD" id="cd03230">
    <property type="entry name" value="ABC_DR_subfamily_A"/>
    <property type="match status" value="1"/>
</dbReference>
<dbReference type="PANTHER" id="PTHR43335:SF4">
    <property type="entry name" value="ABC TRANSPORTER, ATP-BINDING PROTEIN"/>
    <property type="match status" value="1"/>
</dbReference>
<keyword evidence="3" id="KW-0547">Nucleotide-binding</keyword>
<dbReference type="AlphaFoldDB" id="A0A8B4QA69"/>
<dbReference type="Pfam" id="PF00005">
    <property type="entry name" value="ABC_tran"/>
    <property type="match status" value="1"/>
</dbReference>
<keyword evidence="6" id="KW-0378">Hydrolase</keyword>
<dbReference type="Gene3D" id="3.40.50.300">
    <property type="entry name" value="P-loop containing nucleotide triphosphate hydrolases"/>
    <property type="match status" value="1"/>
</dbReference>
<evidence type="ECO:0000313" key="9">
    <source>
        <dbReference type="Proteomes" id="UP000294641"/>
    </source>
</evidence>
<feature type="domain" description="ABC transporter" evidence="5">
    <location>
        <begin position="4"/>
        <end position="232"/>
    </location>
</feature>
<evidence type="ECO:0000256" key="2">
    <source>
        <dbReference type="ARBA" id="ARBA00022448"/>
    </source>
</evidence>
<comment type="caution">
    <text evidence="6">The sequence shown here is derived from an EMBL/GenBank/DDBJ whole genome shotgun (WGS) entry which is preliminary data.</text>
</comment>
<evidence type="ECO:0000313" key="7">
    <source>
        <dbReference type="EMBL" id="TDR34987.1"/>
    </source>
</evidence>
<evidence type="ECO:0000313" key="8">
    <source>
        <dbReference type="Proteomes" id="UP000254330"/>
    </source>
</evidence>
<dbReference type="EMBL" id="SNZG01000033">
    <property type="protein sequence ID" value="TDR34987.1"/>
    <property type="molecule type" value="Genomic_DNA"/>
</dbReference>
<dbReference type="GO" id="GO:0016887">
    <property type="term" value="F:ATP hydrolysis activity"/>
    <property type="evidence" value="ECO:0007669"/>
    <property type="project" value="InterPro"/>
</dbReference>
<dbReference type="InterPro" id="IPR003439">
    <property type="entry name" value="ABC_transporter-like_ATP-bd"/>
</dbReference>
<dbReference type="PROSITE" id="PS50893">
    <property type="entry name" value="ABC_TRANSPORTER_2"/>
    <property type="match status" value="1"/>
</dbReference>
<sequence>MSIVDIQHISKSFGSKQVLNDVSIKIEEGRIFGLIGQNGAGKTTLMKIILGLLKKDAGDITLVGEKVQFGQTVTNQAIGYLPDVPSFYPYYTAYEYLLLCGEITGLSKKERELRAKETLTQVGLEKNNKKIASFSRGMKQRLGIAQALIHKPKILICDEPTSALDPNGRRDILKILQQIKHETTVIFSTHLLNDAENICDDLAILHNGSFVISGDVQHLLNERRKSTLFIEAPVQTLEKLKEAFPEATDKNHGIALHSASIEKTQSTLFQYCLEHQLVIHSMSVEKTTLDDLFMEVTAK</sequence>
<dbReference type="EC" id="3.6.3.-" evidence="6"/>
<evidence type="ECO:0000259" key="5">
    <source>
        <dbReference type="PROSITE" id="PS50893"/>
    </source>
</evidence>
<dbReference type="GO" id="GO:0005524">
    <property type="term" value="F:ATP binding"/>
    <property type="evidence" value="ECO:0007669"/>
    <property type="project" value="UniProtKB-KW"/>
</dbReference>
<dbReference type="EMBL" id="UGNP01000001">
    <property type="protein sequence ID" value="STX09623.1"/>
    <property type="molecule type" value="Genomic_DNA"/>
</dbReference>
<comment type="similarity">
    <text evidence="1">Belongs to the ABC transporter superfamily.</text>
</comment>
<dbReference type="Proteomes" id="UP000254330">
    <property type="component" value="Unassembled WGS sequence"/>
</dbReference>
<dbReference type="OrthoDB" id="9804819at2"/>
<accession>A0A8B4QA69</accession>
<gene>
    <name evidence="6" type="primary">metN2_3</name>
    <name evidence="7" type="ORF">DFR61_13322</name>
    <name evidence="6" type="ORF">NCTC10597_01311</name>
</gene>
<dbReference type="RefSeq" id="WP_109350432.1">
    <property type="nucleotide sequence ID" value="NZ_BJUE01000033.1"/>
</dbReference>
<evidence type="ECO:0000256" key="4">
    <source>
        <dbReference type="ARBA" id="ARBA00022840"/>
    </source>
</evidence>
<protein>
    <submittedName>
        <fullName evidence="7">ABC-2 type transport system ATP-binding protein</fullName>
    </submittedName>
    <submittedName>
        <fullName evidence="6">Methionine import ATP-binding protein MetN 2</fullName>
        <ecNumber evidence="6">3.6.3.-</ecNumber>
    </submittedName>
</protein>
<dbReference type="SUPFAM" id="SSF52540">
    <property type="entry name" value="P-loop containing nucleoside triphosphate hydrolases"/>
    <property type="match status" value="1"/>
</dbReference>
<dbReference type="InterPro" id="IPR025302">
    <property type="entry name" value="DrrA1/2-like_C"/>
</dbReference>
<evidence type="ECO:0000313" key="6">
    <source>
        <dbReference type="EMBL" id="STX09623.1"/>
    </source>
</evidence>
<keyword evidence="2" id="KW-0813">Transport</keyword>